<name>A0A0A9EGU1_ARUDO</name>
<dbReference type="EMBL" id="GBRH01199672">
    <property type="protein sequence ID" value="JAD98223.1"/>
    <property type="molecule type" value="Transcribed_RNA"/>
</dbReference>
<organism evidence="1">
    <name type="scientific">Arundo donax</name>
    <name type="common">Giant reed</name>
    <name type="synonym">Donax arundinaceus</name>
    <dbReference type="NCBI Taxonomy" id="35708"/>
    <lineage>
        <taxon>Eukaryota</taxon>
        <taxon>Viridiplantae</taxon>
        <taxon>Streptophyta</taxon>
        <taxon>Embryophyta</taxon>
        <taxon>Tracheophyta</taxon>
        <taxon>Spermatophyta</taxon>
        <taxon>Magnoliopsida</taxon>
        <taxon>Liliopsida</taxon>
        <taxon>Poales</taxon>
        <taxon>Poaceae</taxon>
        <taxon>PACMAD clade</taxon>
        <taxon>Arundinoideae</taxon>
        <taxon>Arundineae</taxon>
        <taxon>Arundo</taxon>
    </lineage>
</organism>
<protein>
    <submittedName>
        <fullName evidence="1">Uncharacterized protein</fullName>
    </submittedName>
</protein>
<reference evidence="1" key="2">
    <citation type="journal article" date="2015" name="Data Brief">
        <title>Shoot transcriptome of the giant reed, Arundo donax.</title>
        <authorList>
            <person name="Barrero R.A."/>
            <person name="Guerrero F.D."/>
            <person name="Moolhuijzen P."/>
            <person name="Goolsby J.A."/>
            <person name="Tidwell J."/>
            <person name="Bellgard S.E."/>
            <person name="Bellgard M.I."/>
        </authorList>
    </citation>
    <scope>NUCLEOTIDE SEQUENCE</scope>
    <source>
        <tissue evidence="1">Shoot tissue taken approximately 20 cm above the soil surface</tissue>
    </source>
</reference>
<evidence type="ECO:0000313" key="1">
    <source>
        <dbReference type="EMBL" id="JAD98223.1"/>
    </source>
</evidence>
<dbReference type="AlphaFoldDB" id="A0A0A9EGU1"/>
<reference evidence="1" key="1">
    <citation type="submission" date="2014-09" db="EMBL/GenBank/DDBJ databases">
        <authorList>
            <person name="Magalhaes I.L.F."/>
            <person name="Oliveira U."/>
            <person name="Santos F.R."/>
            <person name="Vidigal T.H.D.A."/>
            <person name="Brescovit A.D."/>
            <person name="Santos A.J."/>
        </authorList>
    </citation>
    <scope>NUCLEOTIDE SEQUENCE</scope>
    <source>
        <tissue evidence="1">Shoot tissue taken approximately 20 cm above the soil surface</tissue>
    </source>
</reference>
<accession>A0A0A9EGU1</accession>
<sequence>MHAAAYGIELVAQDTMLLFFNELWGYGLLSYENWRL</sequence>
<proteinExistence type="predicted"/>